<dbReference type="InterPro" id="IPR027417">
    <property type="entry name" value="P-loop_NTPase"/>
</dbReference>
<keyword evidence="8" id="KW-0460">Magnesium</keyword>
<proteinExistence type="inferred from homology"/>
<dbReference type="FunFam" id="3.40.50.300:FF:000093">
    <property type="entry name" value="Fidgetin-like 1"/>
    <property type="match status" value="1"/>
</dbReference>
<dbReference type="GO" id="GO:0000070">
    <property type="term" value="P:mitotic sister chromatid segregation"/>
    <property type="evidence" value="ECO:0007669"/>
    <property type="project" value="UniProtKB-ARBA"/>
</dbReference>
<name>A0A195F455_9HYME</name>
<comment type="cofactor">
    <cofactor evidence="1">
        <name>Mg(2+)</name>
        <dbReference type="ChEBI" id="CHEBI:18420"/>
    </cofactor>
</comment>
<dbReference type="GO" id="GO:0008568">
    <property type="term" value="F:microtubule severing ATPase activity"/>
    <property type="evidence" value="ECO:0007669"/>
    <property type="project" value="UniProtKB-ARBA"/>
</dbReference>
<dbReference type="Pfam" id="PF09336">
    <property type="entry name" value="Vps4_C"/>
    <property type="match status" value="1"/>
</dbReference>
<evidence type="ECO:0000256" key="3">
    <source>
        <dbReference type="ARBA" id="ARBA00006914"/>
    </source>
</evidence>
<keyword evidence="9" id="KW-0539">Nucleus</keyword>
<dbReference type="Proteomes" id="UP000078541">
    <property type="component" value="Unassembled WGS sequence"/>
</dbReference>
<reference evidence="14 15" key="1">
    <citation type="submission" date="2016-03" db="EMBL/GenBank/DDBJ databases">
        <title>Trachymyrmex septentrionalis WGS genome.</title>
        <authorList>
            <person name="Nygaard S."/>
            <person name="Hu H."/>
            <person name="Boomsma J."/>
            <person name="Zhang G."/>
        </authorList>
    </citation>
    <scope>NUCLEOTIDE SEQUENCE [LARGE SCALE GENOMIC DNA]</scope>
    <source>
        <strain evidence="14">Tsep2-gDNA-1</strain>
        <tissue evidence="14">Whole body</tissue>
    </source>
</reference>
<evidence type="ECO:0000256" key="11">
    <source>
        <dbReference type="ARBA" id="ARBA00049360"/>
    </source>
</evidence>
<evidence type="ECO:0000256" key="7">
    <source>
        <dbReference type="ARBA" id="ARBA00022840"/>
    </source>
</evidence>
<dbReference type="InterPro" id="IPR003959">
    <property type="entry name" value="ATPase_AAA_core"/>
</dbReference>
<dbReference type="Pfam" id="PF17862">
    <property type="entry name" value="AAA_lid_3"/>
    <property type="match status" value="1"/>
</dbReference>
<gene>
    <name evidence="14" type="ORF">ALC56_10832</name>
</gene>
<feature type="domain" description="AAA+ ATPase" evidence="13">
    <location>
        <begin position="402"/>
        <end position="538"/>
    </location>
</feature>
<dbReference type="Pfam" id="PF00004">
    <property type="entry name" value="AAA"/>
    <property type="match status" value="1"/>
</dbReference>
<dbReference type="SMART" id="SM00382">
    <property type="entry name" value="AAA"/>
    <property type="match status" value="1"/>
</dbReference>
<sequence length="649" mass="73522">MNRYTDSVSANAQCIPPNSKDEKNNVLAAYHSLIFSKKDKNCFDVADIERKSLAVKYMTTKLSNSEDVAAVLLRKGLKDYHSLIKDKNGVNNYWKQIKSQLLDTKNDPLKWKSELEDVDATLNFIKPLTCQKLNILSCKGRSYSDRDIEKLMNNSKKKDIERSRKICSQLQTASSQKFLLKPNNTHSEQDISTYFTNIPRNFNKHVSSVKQNVPKVQTNSQSSYQNLDRFVQKVSSKLSNNNMNDKSSYRPINPHVLQLKPAAPPQTISENASTQKIDFDSFRSARDELYIQEMKKNKSVPKKTLGGRGAANAQFVCPFKRDKEESAQSYNTPQGKANEEVDERLKNIDPNMIELIKNEIMDSGKTITWDDIAGLEYIKKIIKEVIVFPMLRPDIFTGLRRPPKGILLFGPPGTGKTLIGKCIASQSKSTFFSISASSLTSKWIGDGEKMVRALFAVAKVHQPSVVFIDEIDSLLTQRSETEHESSRRLKTEFLVQLDGAATSEEDHILIVGATNRPQELDEAARRRLVKRLYVPLPELEARKQIINNLLMSVNHDLNEEAIMKIAEKSSGYSGADMTNLCKEASMEPIRSIPFSQLEDIRMEEVRHITNSDFEQALINVRPSVSQLDLKIYIEWDCIYGSGTAQSYKT</sequence>
<dbReference type="InterPro" id="IPR047858">
    <property type="entry name" value="FIGNL1_ATPase"/>
</dbReference>
<dbReference type="Gene3D" id="1.10.8.60">
    <property type="match status" value="1"/>
</dbReference>
<evidence type="ECO:0000256" key="6">
    <source>
        <dbReference type="ARBA" id="ARBA00022801"/>
    </source>
</evidence>
<evidence type="ECO:0000313" key="15">
    <source>
        <dbReference type="Proteomes" id="UP000078541"/>
    </source>
</evidence>
<keyword evidence="5 12" id="KW-0547">Nucleotide-binding</keyword>
<dbReference type="OrthoDB" id="10251136at2759"/>
<dbReference type="InterPro" id="IPR015415">
    <property type="entry name" value="Spast_Vps4_C"/>
</dbReference>
<keyword evidence="6" id="KW-0378">Hydrolase</keyword>
<dbReference type="AlphaFoldDB" id="A0A195F455"/>
<dbReference type="PANTHER" id="PTHR23074:SF17">
    <property type="entry name" value="FIDGETIN-LIKE PROTEIN 1"/>
    <property type="match status" value="1"/>
</dbReference>
<dbReference type="SUPFAM" id="SSF52540">
    <property type="entry name" value="P-loop containing nucleoside triphosphate hydrolases"/>
    <property type="match status" value="1"/>
</dbReference>
<dbReference type="FunFam" id="1.10.8.60:FF:000022">
    <property type="entry name" value="Fidgetin like 1"/>
    <property type="match status" value="1"/>
</dbReference>
<dbReference type="Gene3D" id="3.40.50.300">
    <property type="entry name" value="P-loop containing nucleotide triphosphate hydrolases"/>
    <property type="match status" value="1"/>
</dbReference>
<evidence type="ECO:0000256" key="4">
    <source>
        <dbReference type="ARBA" id="ARBA00022723"/>
    </source>
</evidence>
<keyword evidence="4" id="KW-0479">Metal-binding</keyword>
<evidence type="ECO:0000256" key="9">
    <source>
        <dbReference type="ARBA" id="ARBA00023242"/>
    </source>
</evidence>
<dbReference type="InterPro" id="IPR003960">
    <property type="entry name" value="ATPase_AAA_CS"/>
</dbReference>
<evidence type="ECO:0000313" key="14">
    <source>
        <dbReference type="EMBL" id="KYN34864.1"/>
    </source>
</evidence>
<dbReference type="KEGG" id="tsep:108752250"/>
<evidence type="ECO:0000256" key="1">
    <source>
        <dbReference type="ARBA" id="ARBA00001946"/>
    </source>
</evidence>
<dbReference type="PROSITE" id="PS00674">
    <property type="entry name" value="AAA"/>
    <property type="match status" value="1"/>
</dbReference>
<dbReference type="GO" id="GO:0005634">
    <property type="term" value="C:nucleus"/>
    <property type="evidence" value="ECO:0007669"/>
    <property type="project" value="UniProtKB-SubCell"/>
</dbReference>
<dbReference type="STRING" id="34720.A0A195F455"/>
<dbReference type="GO" id="GO:0016887">
    <property type="term" value="F:ATP hydrolysis activity"/>
    <property type="evidence" value="ECO:0007669"/>
    <property type="project" value="InterPro"/>
</dbReference>
<dbReference type="GO" id="GO:0046872">
    <property type="term" value="F:metal ion binding"/>
    <property type="evidence" value="ECO:0007669"/>
    <property type="project" value="UniProtKB-KW"/>
</dbReference>
<dbReference type="GO" id="GO:0031114">
    <property type="term" value="P:regulation of microtubule depolymerization"/>
    <property type="evidence" value="ECO:0007669"/>
    <property type="project" value="UniProtKB-ARBA"/>
</dbReference>
<dbReference type="GO" id="GO:0005524">
    <property type="term" value="F:ATP binding"/>
    <property type="evidence" value="ECO:0007669"/>
    <property type="project" value="UniProtKB-KW"/>
</dbReference>
<keyword evidence="7 12" id="KW-0067">ATP-binding</keyword>
<comment type="subcellular location">
    <subcellularLocation>
        <location evidence="2">Nucleus</location>
    </subcellularLocation>
</comment>
<evidence type="ECO:0000259" key="13">
    <source>
        <dbReference type="SMART" id="SM00382"/>
    </source>
</evidence>
<dbReference type="InterPro" id="IPR041569">
    <property type="entry name" value="AAA_lid_3"/>
</dbReference>
<dbReference type="GO" id="GO:0051013">
    <property type="term" value="P:microtubule severing"/>
    <property type="evidence" value="ECO:0007669"/>
    <property type="project" value="UniProtKB-ARBA"/>
</dbReference>
<organism evidence="14 15">
    <name type="scientific">Trachymyrmex septentrionalis</name>
    <dbReference type="NCBI Taxonomy" id="34720"/>
    <lineage>
        <taxon>Eukaryota</taxon>
        <taxon>Metazoa</taxon>
        <taxon>Ecdysozoa</taxon>
        <taxon>Arthropoda</taxon>
        <taxon>Hexapoda</taxon>
        <taxon>Insecta</taxon>
        <taxon>Pterygota</taxon>
        <taxon>Neoptera</taxon>
        <taxon>Endopterygota</taxon>
        <taxon>Hymenoptera</taxon>
        <taxon>Apocrita</taxon>
        <taxon>Aculeata</taxon>
        <taxon>Formicoidea</taxon>
        <taxon>Formicidae</taxon>
        <taxon>Myrmicinae</taxon>
        <taxon>Trachymyrmex</taxon>
    </lineage>
</organism>
<evidence type="ECO:0000256" key="8">
    <source>
        <dbReference type="ARBA" id="ARBA00022842"/>
    </source>
</evidence>
<dbReference type="GO" id="GO:0005813">
    <property type="term" value="C:centrosome"/>
    <property type="evidence" value="ECO:0007669"/>
    <property type="project" value="UniProtKB-ARBA"/>
</dbReference>
<dbReference type="GO" id="GO:0005694">
    <property type="term" value="C:chromosome"/>
    <property type="evidence" value="ECO:0007669"/>
    <property type="project" value="UniProtKB-ARBA"/>
</dbReference>
<comment type="catalytic activity">
    <reaction evidence="11">
        <text>ATP + H2O = ADP + phosphate + H(+)</text>
        <dbReference type="Rhea" id="RHEA:13065"/>
        <dbReference type="ChEBI" id="CHEBI:15377"/>
        <dbReference type="ChEBI" id="CHEBI:15378"/>
        <dbReference type="ChEBI" id="CHEBI:30616"/>
        <dbReference type="ChEBI" id="CHEBI:43474"/>
        <dbReference type="ChEBI" id="CHEBI:456216"/>
    </reaction>
</comment>
<evidence type="ECO:0000256" key="12">
    <source>
        <dbReference type="RuleBase" id="RU003651"/>
    </source>
</evidence>
<comment type="similarity">
    <text evidence="3 12">Belongs to the AAA ATPase family.</text>
</comment>
<keyword evidence="15" id="KW-1185">Reference proteome</keyword>
<protein>
    <recommendedName>
        <fullName evidence="10">Fidgetin-like protein 1</fullName>
    </recommendedName>
</protein>
<evidence type="ECO:0000256" key="5">
    <source>
        <dbReference type="ARBA" id="ARBA00022741"/>
    </source>
</evidence>
<evidence type="ECO:0000256" key="2">
    <source>
        <dbReference type="ARBA" id="ARBA00004123"/>
    </source>
</evidence>
<accession>A0A195F455</accession>
<dbReference type="CDD" id="cd19525">
    <property type="entry name" value="RecA-like_Figl-1"/>
    <property type="match status" value="1"/>
</dbReference>
<dbReference type="PANTHER" id="PTHR23074">
    <property type="entry name" value="AAA DOMAIN-CONTAINING"/>
    <property type="match status" value="1"/>
</dbReference>
<dbReference type="InterPro" id="IPR003593">
    <property type="entry name" value="AAA+_ATPase"/>
</dbReference>
<evidence type="ECO:0000256" key="10">
    <source>
        <dbReference type="ARBA" id="ARBA00035694"/>
    </source>
</evidence>
<dbReference type="InterPro" id="IPR050304">
    <property type="entry name" value="MT-severing_AAA_ATPase"/>
</dbReference>
<dbReference type="EMBL" id="KQ981855">
    <property type="protein sequence ID" value="KYN34864.1"/>
    <property type="molecule type" value="Genomic_DNA"/>
</dbReference>